<dbReference type="EMBL" id="QENQ01000001">
    <property type="protein sequence ID" value="PVX30254.1"/>
    <property type="molecule type" value="Genomic_DNA"/>
</dbReference>
<evidence type="ECO:0000313" key="2">
    <source>
        <dbReference type="Proteomes" id="UP000245890"/>
    </source>
</evidence>
<proteinExistence type="predicted"/>
<organism evidence="1 2">
    <name type="scientific">Sphingomonas pokkalii</name>
    <dbReference type="NCBI Taxonomy" id="2175090"/>
    <lineage>
        <taxon>Bacteria</taxon>
        <taxon>Pseudomonadati</taxon>
        <taxon>Pseudomonadota</taxon>
        <taxon>Alphaproteobacteria</taxon>
        <taxon>Sphingomonadales</taxon>
        <taxon>Sphingomonadaceae</taxon>
        <taxon>Sphingomonas</taxon>
    </lineage>
</organism>
<dbReference type="RefSeq" id="WP_116469667.1">
    <property type="nucleotide sequence ID" value="NZ_QENQ01000001.1"/>
</dbReference>
<comment type="caution">
    <text evidence="1">The sequence shown here is derived from an EMBL/GenBank/DDBJ whole genome shotgun (WGS) entry which is preliminary data.</text>
</comment>
<sequence>MPHDSRPTGPAAQHLLPRPNYKLTELAEEVARCAQPLLPAESKLFLGLQQDDRGSLRLIWWRAEDFRAVAEIESTPEGFCPEDSDEGILQDAAAACLTYLAGRWPSPPRRLGMITDGTGVAFSPARPAVAEPGWLLAHAGGDAPLTAIVPLDPRGPCALLCTPSDLSARH</sequence>
<accession>A0A2U0SG34</accession>
<reference evidence="1 2" key="1">
    <citation type="submission" date="2018-05" db="EMBL/GenBank/DDBJ databases">
        <title>Description of Sphingomonas pokkalii sp nov, isolated from the rhizosphere of saline tolerant pokkali rice and its draft genome analysis.</title>
        <authorList>
            <person name="Menon R."/>
            <person name="Kumari S."/>
            <person name="Rameshkumar N."/>
        </authorList>
    </citation>
    <scope>NUCLEOTIDE SEQUENCE [LARGE SCALE GENOMIC DNA]</scope>
    <source>
        <strain evidence="1 2">L3B27</strain>
    </source>
</reference>
<dbReference type="OrthoDB" id="7559751at2"/>
<protein>
    <submittedName>
        <fullName evidence="1">Uncharacterized protein</fullName>
    </submittedName>
</protein>
<dbReference type="AlphaFoldDB" id="A0A2U0SG34"/>
<dbReference type="Proteomes" id="UP000245890">
    <property type="component" value="Unassembled WGS sequence"/>
</dbReference>
<name>A0A2U0SG34_9SPHN</name>
<gene>
    <name evidence="1" type="ORF">DD559_13680</name>
</gene>
<keyword evidence="2" id="KW-1185">Reference proteome</keyword>
<evidence type="ECO:0000313" key="1">
    <source>
        <dbReference type="EMBL" id="PVX30254.1"/>
    </source>
</evidence>